<dbReference type="Gene3D" id="2.102.10.10">
    <property type="entry name" value="Rieske [2Fe-2S] iron-sulphur domain"/>
    <property type="match status" value="1"/>
</dbReference>
<evidence type="ECO:0000313" key="9">
    <source>
        <dbReference type="EMBL" id="MBG9390439.1"/>
    </source>
</evidence>
<sequence length="463" mass="52647">MNDPHIPAQIAQVDAINYQEILDLDTRPVPDFMRERRVPDLGTDAVPVAHYTSPEVFRKSIDKMWMKTWQLACREEQIPNVGDYVVYDVVGKSLIVVRSAPGEIRALHNSCLHRGRRLVSDNGHKGMFICPFHGMQWKLNGTFAHNPFQWDFPQCPESSMKLPEAKVGTWGGFVFVNFDLDARPLEEALGPIPAHFSRWNFKDKYIAAHIGKRAKCSYLVAFEAFMETHHAITTHPEILSYITTGNCQYDVLSELVCRHISARGYQSTEYKRKQFTQNEIATLMLQNSLRDKGAGESESGEITLPEGMTARAFIADMYRKQLAEQNGRSMDDVADFELGDSLIYSMYPNFQIWGGVMPNWVYRFRPGGTSHDECLMEFYLLRDVPAGAERPKPAKYHLLGDNEAWASSELGEGPGSVLDQDWSNMEQVQLGLEASATGVVQLGHYLEMKIRHHHQLLAKYLEE</sequence>
<dbReference type="Proteomes" id="UP000651050">
    <property type="component" value="Unassembled WGS sequence"/>
</dbReference>
<accession>A0A931MJ19</accession>
<dbReference type="CDD" id="cd03469">
    <property type="entry name" value="Rieske_RO_Alpha_N"/>
    <property type="match status" value="1"/>
</dbReference>
<evidence type="ECO:0000256" key="4">
    <source>
        <dbReference type="ARBA" id="ARBA00022723"/>
    </source>
</evidence>
<dbReference type="Gene3D" id="3.90.380.10">
    <property type="entry name" value="Naphthalene 1,2-dioxygenase Alpha Subunit, Chain A, domain 1"/>
    <property type="match status" value="1"/>
</dbReference>
<evidence type="ECO:0000313" key="10">
    <source>
        <dbReference type="Proteomes" id="UP000651050"/>
    </source>
</evidence>
<dbReference type="InterPro" id="IPR015879">
    <property type="entry name" value="Ring_hydroxy_dOase_asu_C_dom"/>
</dbReference>
<comment type="similarity">
    <text evidence="2">Belongs to the bacterial ring-hydroxylating dioxygenase alpha subunit family.</text>
</comment>
<evidence type="ECO:0000256" key="3">
    <source>
        <dbReference type="ARBA" id="ARBA00022714"/>
    </source>
</evidence>
<dbReference type="GO" id="GO:0005506">
    <property type="term" value="F:iron ion binding"/>
    <property type="evidence" value="ECO:0007669"/>
    <property type="project" value="InterPro"/>
</dbReference>
<dbReference type="GO" id="GO:0051213">
    <property type="term" value="F:dioxygenase activity"/>
    <property type="evidence" value="ECO:0007669"/>
    <property type="project" value="UniProtKB-KW"/>
</dbReference>
<dbReference type="PROSITE" id="PS51296">
    <property type="entry name" value="RIESKE"/>
    <property type="match status" value="1"/>
</dbReference>
<dbReference type="Pfam" id="PF00355">
    <property type="entry name" value="Rieske"/>
    <property type="match status" value="1"/>
</dbReference>
<keyword evidence="9" id="KW-0223">Dioxygenase</keyword>
<name>A0A931MJ19_9BURK</name>
<comment type="cofactor">
    <cofactor evidence="1">
        <name>Fe cation</name>
        <dbReference type="ChEBI" id="CHEBI:24875"/>
    </cofactor>
</comment>
<keyword evidence="4" id="KW-0479">Metal-binding</keyword>
<evidence type="ECO:0000256" key="6">
    <source>
        <dbReference type="ARBA" id="ARBA00023004"/>
    </source>
</evidence>
<comment type="caution">
    <text evidence="9">The sequence shown here is derived from an EMBL/GenBank/DDBJ whole genome shotgun (WGS) entry which is preliminary data.</text>
</comment>
<protein>
    <submittedName>
        <fullName evidence="9">Aromatic ring-hydroxylating dioxygenase subunit alpha</fullName>
    </submittedName>
</protein>
<keyword evidence="7" id="KW-0411">Iron-sulfur</keyword>
<dbReference type="Pfam" id="PF00848">
    <property type="entry name" value="Ring_hydroxyl_A"/>
    <property type="match status" value="1"/>
</dbReference>
<evidence type="ECO:0000256" key="5">
    <source>
        <dbReference type="ARBA" id="ARBA00023002"/>
    </source>
</evidence>
<dbReference type="SUPFAM" id="SSF50022">
    <property type="entry name" value="ISP domain"/>
    <property type="match status" value="1"/>
</dbReference>
<dbReference type="RefSeq" id="WP_196988178.1">
    <property type="nucleotide sequence ID" value="NZ_JADWYS010000001.1"/>
</dbReference>
<feature type="domain" description="Rieske" evidence="8">
    <location>
        <begin position="69"/>
        <end position="176"/>
    </location>
</feature>
<organism evidence="9 10">
    <name type="scientific">Caenimonas aquaedulcis</name>
    <dbReference type="NCBI Taxonomy" id="2793270"/>
    <lineage>
        <taxon>Bacteria</taxon>
        <taxon>Pseudomonadati</taxon>
        <taxon>Pseudomonadota</taxon>
        <taxon>Betaproteobacteria</taxon>
        <taxon>Burkholderiales</taxon>
        <taxon>Comamonadaceae</taxon>
        <taxon>Caenimonas</taxon>
    </lineage>
</organism>
<evidence type="ECO:0000256" key="7">
    <source>
        <dbReference type="ARBA" id="ARBA00023014"/>
    </source>
</evidence>
<keyword evidence="6" id="KW-0408">Iron</keyword>
<keyword evidence="5" id="KW-0560">Oxidoreductase</keyword>
<evidence type="ECO:0000259" key="8">
    <source>
        <dbReference type="PROSITE" id="PS51296"/>
    </source>
</evidence>
<dbReference type="GO" id="GO:0051537">
    <property type="term" value="F:2 iron, 2 sulfur cluster binding"/>
    <property type="evidence" value="ECO:0007669"/>
    <property type="project" value="UniProtKB-KW"/>
</dbReference>
<keyword evidence="3" id="KW-0001">2Fe-2S</keyword>
<dbReference type="InterPro" id="IPR001663">
    <property type="entry name" value="Rng_hydr_dOase-A"/>
</dbReference>
<gene>
    <name evidence="9" type="ORF">I5803_20585</name>
</gene>
<dbReference type="SUPFAM" id="SSF55961">
    <property type="entry name" value="Bet v1-like"/>
    <property type="match status" value="1"/>
</dbReference>
<proteinExistence type="inferred from homology"/>
<dbReference type="EMBL" id="JADWYS010000001">
    <property type="protein sequence ID" value="MBG9390439.1"/>
    <property type="molecule type" value="Genomic_DNA"/>
</dbReference>
<dbReference type="PANTHER" id="PTHR43756:SF5">
    <property type="entry name" value="CHOLINE MONOOXYGENASE, CHLOROPLASTIC"/>
    <property type="match status" value="1"/>
</dbReference>
<reference evidence="9" key="1">
    <citation type="submission" date="2020-11" db="EMBL/GenBank/DDBJ databases">
        <title>Bacterial whole genome sequence for Caenimonas sp. DR4.4.</title>
        <authorList>
            <person name="Le V."/>
            <person name="Ko S.-R."/>
            <person name="Ahn C.-Y."/>
            <person name="Oh H.-M."/>
        </authorList>
    </citation>
    <scope>NUCLEOTIDE SEQUENCE</scope>
    <source>
        <strain evidence="9">DR4.4</strain>
    </source>
</reference>
<dbReference type="PRINTS" id="PR00090">
    <property type="entry name" value="RNGDIOXGNASE"/>
</dbReference>
<dbReference type="InterPro" id="IPR036922">
    <property type="entry name" value="Rieske_2Fe-2S_sf"/>
</dbReference>
<dbReference type="InterPro" id="IPR017941">
    <property type="entry name" value="Rieske_2Fe-2S"/>
</dbReference>
<evidence type="ECO:0000256" key="1">
    <source>
        <dbReference type="ARBA" id="ARBA00001962"/>
    </source>
</evidence>
<dbReference type="AlphaFoldDB" id="A0A931MJ19"/>
<keyword evidence="10" id="KW-1185">Reference proteome</keyword>
<evidence type="ECO:0000256" key="2">
    <source>
        <dbReference type="ARBA" id="ARBA00008751"/>
    </source>
</evidence>
<dbReference type="PANTHER" id="PTHR43756">
    <property type="entry name" value="CHOLINE MONOOXYGENASE, CHLOROPLASTIC"/>
    <property type="match status" value="1"/>
</dbReference>